<organism evidence="2 3">
    <name type="scientific">Roseimaritima multifibrata</name>
    <dbReference type="NCBI Taxonomy" id="1930274"/>
    <lineage>
        <taxon>Bacteria</taxon>
        <taxon>Pseudomonadati</taxon>
        <taxon>Planctomycetota</taxon>
        <taxon>Planctomycetia</taxon>
        <taxon>Pirellulales</taxon>
        <taxon>Pirellulaceae</taxon>
        <taxon>Roseimaritima</taxon>
    </lineage>
</organism>
<feature type="transmembrane region" description="Helical" evidence="1">
    <location>
        <begin position="115"/>
        <end position="135"/>
    </location>
</feature>
<protein>
    <submittedName>
        <fullName evidence="2">Uncharacterized protein</fullName>
    </submittedName>
</protein>
<reference evidence="2 3" key="1">
    <citation type="submission" date="2019-02" db="EMBL/GenBank/DDBJ databases">
        <title>Deep-cultivation of Planctomycetes and their phenomic and genomic characterization uncovers novel biology.</title>
        <authorList>
            <person name="Wiegand S."/>
            <person name="Jogler M."/>
            <person name="Boedeker C."/>
            <person name="Pinto D."/>
            <person name="Vollmers J."/>
            <person name="Rivas-Marin E."/>
            <person name="Kohn T."/>
            <person name="Peeters S.H."/>
            <person name="Heuer A."/>
            <person name="Rast P."/>
            <person name="Oberbeckmann S."/>
            <person name="Bunk B."/>
            <person name="Jeske O."/>
            <person name="Meyerdierks A."/>
            <person name="Storesund J.E."/>
            <person name="Kallscheuer N."/>
            <person name="Luecker S."/>
            <person name="Lage O.M."/>
            <person name="Pohl T."/>
            <person name="Merkel B.J."/>
            <person name="Hornburger P."/>
            <person name="Mueller R.-W."/>
            <person name="Bruemmer F."/>
            <person name="Labrenz M."/>
            <person name="Spormann A.M."/>
            <person name="Op den Camp H."/>
            <person name="Overmann J."/>
            <person name="Amann R."/>
            <person name="Jetten M.S.M."/>
            <person name="Mascher T."/>
            <person name="Medema M.H."/>
            <person name="Devos D.P."/>
            <person name="Kaster A.-K."/>
            <person name="Ovreas L."/>
            <person name="Rohde M."/>
            <person name="Galperin M.Y."/>
            <person name="Jogler C."/>
        </authorList>
    </citation>
    <scope>NUCLEOTIDE SEQUENCE [LARGE SCALE GENOMIC DNA]</scope>
    <source>
        <strain evidence="2 3">FF011L</strain>
    </source>
</reference>
<keyword evidence="1" id="KW-0812">Transmembrane</keyword>
<name>A0A517MCM1_9BACT</name>
<keyword evidence="1" id="KW-1133">Transmembrane helix</keyword>
<keyword evidence="1" id="KW-0472">Membrane</keyword>
<evidence type="ECO:0000313" key="2">
    <source>
        <dbReference type="EMBL" id="QDS92638.1"/>
    </source>
</evidence>
<feature type="transmembrane region" description="Helical" evidence="1">
    <location>
        <begin position="84"/>
        <end position="103"/>
    </location>
</feature>
<evidence type="ECO:0000313" key="3">
    <source>
        <dbReference type="Proteomes" id="UP000320672"/>
    </source>
</evidence>
<dbReference type="RefSeq" id="WP_145350864.1">
    <property type="nucleotide sequence ID" value="NZ_CP036262.1"/>
</dbReference>
<sequence>MNQMILLYLLMSLLVVSASTMAGTSRRFRLAVLIPLSLAIVTVGWLFGFGAKQDLPGLGAPAAWGWFPLIAAWVWSTLANPSRWVFPVSILLAWFTLFGFMAVNEPLSVRFLLTTLHHTLIAALAALAWLGFAQLVRLGAGGLDVENRFPANLGFLVRLSAGLVIGLLTVLAGLFLVPGKPLQLQLPLAMVVAAAEMLAAFCVWRGFGELARSGFPQTSKAKWANGPVLLAVFVIAGFSFAWIPIILTGATRLGQ</sequence>
<keyword evidence="3" id="KW-1185">Reference proteome</keyword>
<feature type="transmembrane region" description="Helical" evidence="1">
    <location>
        <begin position="227"/>
        <end position="247"/>
    </location>
</feature>
<feature type="transmembrane region" description="Helical" evidence="1">
    <location>
        <begin position="58"/>
        <end position="78"/>
    </location>
</feature>
<dbReference type="AlphaFoldDB" id="A0A517MCM1"/>
<dbReference type="EMBL" id="CP036262">
    <property type="protein sequence ID" value="QDS92638.1"/>
    <property type="molecule type" value="Genomic_DNA"/>
</dbReference>
<feature type="transmembrane region" description="Helical" evidence="1">
    <location>
        <begin position="32"/>
        <end position="51"/>
    </location>
</feature>
<evidence type="ECO:0000256" key="1">
    <source>
        <dbReference type="SAM" id="Phobius"/>
    </source>
</evidence>
<accession>A0A517MCM1</accession>
<gene>
    <name evidence="2" type="ORF">FF011L_13850</name>
</gene>
<proteinExistence type="predicted"/>
<dbReference type="Proteomes" id="UP000320672">
    <property type="component" value="Chromosome"/>
</dbReference>
<feature type="transmembrane region" description="Helical" evidence="1">
    <location>
        <begin position="188"/>
        <end position="207"/>
    </location>
</feature>
<dbReference type="KEGG" id="rml:FF011L_13850"/>
<feature type="transmembrane region" description="Helical" evidence="1">
    <location>
        <begin position="155"/>
        <end position="176"/>
    </location>
</feature>